<dbReference type="PANTHER" id="PTHR47870">
    <property type="entry name" value="CYTOCHROME C-TYPE BIOGENESIS PROTEIN CCMH"/>
    <property type="match status" value="1"/>
</dbReference>
<feature type="domain" description="Cytochrome c-type biogenesis protein H TPR" evidence="6">
    <location>
        <begin position="135"/>
        <end position="247"/>
    </location>
</feature>
<dbReference type="InterPro" id="IPR051263">
    <property type="entry name" value="C-type_cytochrome_biogenesis"/>
</dbReference>
<dbReference type="SUPFAM" id="SSF48452">
    <property type="entry name" value="TPR-like"/>
    <property type="match status" value="1"/>
</dbReference>
<evidence type="ECO:0000313" key="8">
    <source>
        <dbReference type="Proteomes" id="UP000679722"/>
    </source>
</evidence>
<name>A0ABS5HAG2_9GAMM</name>
<keyword evidence="1" id="KW-0677">Repeat</keyword>
<proteinExistence type="predicted"/>
<evidence type="ECO:0000256" key="4">
    <source>
        <dbReference type="PROSITE-ProRule" id="PRU00339"/>
    </source>
</evidence>
<keyword evidence="8" id="KW-1185">Reference proteome</keyword>
<evidence type="ECO:0000259" key="6">
    <source>
        <dbReference type="Pfam" id="PF23914"/>
    </source>
</evidence>
<evidence type="ECO:0000256" key="1">
    <source>
        <dbReference type="ARBA" id="ARBA00022737"/>
    </source>
</evidence>
<dbReference type="InterPro" id="IPR019734">
    <property type="entry name" value="TPR_rpt"/>
</dbReference>
<organism evidence="7 8">
    <name type="scientific">Marinomonas vulgaris</name>
    <dbReference type="NCBI Taxonomy" id="2823372"/>
    <lineage>
        <taxon>Bacteria</taxon>
        <taxon>Pseudomonadati</taxon>
        <taxon>Pseudomonadota</taxon>
        <taxon>Gammaproteobacteria</taxon>
        <taxon>Oceanospirillales</taxon>
        <taxon>Oceanospirillaceae</taxon>
        <taxon>Marinomonas</taxon>
    </lineage>
</organism>
<sequence>MLVISLVLFYGAIGREAKRSAKSKRASFLQIRRLEIAEEENAGRLTKKESAQLLLDVNHEANTSIQRSFVAQANELPLAGWAMLGAATVTIIGSVSLYQWMGYAKDVAFTEDLQKQRLTPEKITDFLQYRSARFDRAEDWYYLASDHMNSNRYQEAVLAYEKALDTLAQNADGRVNLLVEYAQAVFYANDNQSSAKMLQIVETILTADPTQATALDLKGVAEFTQQNYLGAILAWQEAIRYSARSSERLALMSAIDKARQRGNIDSQAVAPIITDQLAVNLEWDDSQVTWQPDDVLLVYALVAGQTMPVAIQRLYPEDFGRIILLTNLDSLMPTMTLAETNQVDVMVKLANINDNDLTKGRVIGKKTAVLPNRNEIYTIKVAL</sequence>
<dbReference type="InterPro" id="IPR056412">
    <property type="entry name" value="Ig_CycH"/>
</dbReference>
<feature type="domain" description="Cytochrome c-type biogenesis protein H Ig-like" evidence="5">
    <location>
        <begin position="287"/>
        <end position="380"/>
    </location>
</feature>
<dbReference type="PROSITE" id="PS50005">
    <property type="entry name" value="TPR"/>
    <property type="match status" value="1"/>
</dbReference>
<dbReference type="Proteomes" id="UP000679722">
    <property type="component" value="Unassembled WGS sequence"/>
</dbReference>
<accession>A0ABS5HAG2</accession>
<evidence type="ECO:0000256" key="3">
    <source>
        <dbReference type="ARBA" id="ARBA00022803"/>
    </source>
</evidence>
<dbReference type="InterPro" id="IPR056413">
    <property type="entry name" value="TPR_CcmH_CycH"/>
</dbReference>
<feature type="repeat" description="TPR" evidence="4">
    <location>
        <begin position="137"/>
        <end position="170"/>
    </location>
</feature>
<reference evidence="8" key="2">
    <citation type="submission" date="2023-07" db="EMBL/GenBank/DDBJ databases">
        <title>Marinomonas vulgaris A79, complete genome.</title>
        <authorList>
            <person name="Ying J.-J."/>
        </authorList>
    </citation>
    <scope>NUCLEOTIDE SEQUENCE [LARGE SCALE GENOMIC DNA]</scope>
    <source>
        <strain evidence="8">A79</strain>
    </source>
</reference>
<evidence type="ECO:0000259" key="5">
    <source>
        <dbReference type="Pfam" id="PF23892"/>
    </source>
</evidence>
<dbReference type="PANTHER" id="PTHR47870:SF1">
    <property type="entry name" value="CYTOCHROME C-TYPE BIOGENESIS PROTEIN CCMH"/>
    <property type="match status" value="1"/>
</dbReference>
<keyword evidence="3 4" id="KW-0802">TPR repeat</keyword>
<comment type="caution">
    <text evidence="7">The sequence shown here is derived from an EMBL/GenBank/DDBJ whole genome shotgun (WGS) entry which is preliminary data.</text>
</comment>
<dbReference type="Pfam" id="PF23914">
    <property type="entry name" value="TPR_CcmH_CycH"/>
    <property type="match status" value="1"/>
</dbReference>
<reference evidence="7 8" key="1">
    <citation type="submission" date="2021-04" db="EMBL/GenBank/DDBJ databases">
        <authorList>
            <person name="Sun C."/>
        </authorList>
    </citation>
    <scope>NUCLEOTIDE SEQUENCE [LARGE SCALE GENOMIC DNA]</scope>
    <source>
        <strain evidence="7 8">A79</strain>
    </source>
</reference>
<protein>
    <submittedName>
        <fullName evidence="7">Tetratricopeptide repeat protein</fullName>
    </submittedName>
</protein>
<gene>
    <name evidence="7" type="ORF">J9B83_06845</name>
</gene>
<dbReference type="Pfam" id="PF23892">
    <property type="entry name" value="Ig_CycH"/>
    <property type="match status" value="1"/>
</dbReference>
<dbReference type="InterPro" id="IPR011990">
    <property type="entry name" value="TPR-like_helical_dom_sf"/>
</dbReference>
<keyword evidence="2" id="KW-0201">Cytochrome c-type biogenesis</keyword>
<dbReference type="Gene3D" id="1.25.40.10">
    <property type="entry name" value="Tetratricopeptide repeat domain"/>
    <property type="match status" value="1"/>
</dbReference>
<dbReference type="EMBL" id="JAGSSV010000006">
    <property type="protein sequence ID" value="MBR7888658.1"/>
    <property type="molecule type" value="Genomic_DNA"/>
</dbReference>
<evidence type="ECO:0000313" key="7">
    <source>
        <dbReference type="EMBL" id="MBR7888658.1"/>
    </source>
</evidence>
<evidence type="ECO:0000256" key="2">
    <source>
        <dbReference type="ARBA" id="ARBA00022748"/>
    </source>
</evidence>
<dbReference type="SMART" id="SM00028">
    <property type="entry name" value="TPR"/>
    <property type="match status" value="2"/>
</dbReference>